<organism evidence="1 2">
    <name type="scientific">Thermovirga lienii (strain ATCC BAA-1197 / DSM 17291 / Cas60314)</name>
    <dbReference type="NCBI Taxonomy" id="580340"/>
    <lineage>
        <taxon>Bacteria</taxon>
        <taxon>Thermotogati</taxon>
        <taxon>Synergistota</taxon>
        <taxon>Synergistia</taxon>
        <taxon>Synergistales</taxon>
        <taxon>Thermovirgaceae</taxon>
        <taxon>Thermovirga</taxon>
    </lineage>
</organism>
<reference evidence="2" key="1">
    <citation type="submission" date="2011-10" db="EMBL/GenBank/DDBJ databases">
        <title>The complete genome of chromosome of Thermovirga lienii DSM 17291.</title>
        <authorList>
            <consortium name="US DOE Joint Genome Institute (JGI-PGF)"/>
            <person name="Lucas S."/>
            <person name="Copeland A."/>
            <person name="Lapidus A."/>
            <person name="Glavina del Rio T."/>
            <person name="Dalin E."/>
            <person name="Tice H."/>
            <person name="Bruce D."/>
            <person name="Goodwin L."/>
            <person name="Pitluck S."/>
            <person name="Peters L."/>
            <person name="Mikhailova N."/>
            <person name="Saunders E."/>
            <person name="Kyrpides N."/>
            <person name="Mavromatis K."/>
            <person name="Ivanova N."/>
            <person name="Last F.I."/>
            <person name="Brettin T."/>
            <person name="Detter J.C."/>
            <person name="Han C."/>
            <person name="Larimer F."/>
            <person name="Land M."/>
            <person name="Hauser L."/>
            <person name="Markowitz V."/>
            <person name="Cheng J.-F."/>
            <person name="Hugenholtz P."/>
            <person name="Woyke T."/>
            <person name="Wu D."/>
            <person name="Spring S."/>
            <person name="Schroeder M."/>
            <person name="Brambilla E.-M."/>
            <person name="Klenk H.-P."/>
            <person name="Eisen J.A."/>
        </authorList>
    </citation>
    <scope>NUCLEOTIDE SEQUENCE [LARGE SCALE GENOMIC DNA]</scope>
    <source>
        <strain evidence="2">ATCC BAA-1197 / DSM 17291 / Cas60314</strain>
    </source>
</reference>
<name>G7V933_THELD</name>
<dbReference type="OrthoDB" id="292200at2"/>
<gene>
    <name evidence="1" type="ordered locus">Tlie_1858</name>
</gene>
<dbReference type="AlphaFoldDB" id="G7V933"/>
<accession>G7V933</accession>
<dbReference type="Proteomes" id="UP000005868">
    <property type="component" value="Chromosome"/>
</dbReference>
<sequence>MEHANGRSVLKEAEEDRMEKLTLTLEITERVVLEYLEQFPEEVRCEKALDALKVGVIAIQSASPSLDTRVVEEKFRQVEEDINGAISDFKEEIRTKLEQYFKAEGGFVPLCLERYFGENGSLARAMEEYFDMERGRLSEVLKRQVGPESFLGRQMDPANREGLIARVESVVEEIIKENSRQVLGAFSLDDENSSLSRLKRSIREELERFDKKASEQYASILALLEREKGRMEEAQRGTAKGRDFEDALYERLARLARELGDWSENVSGSKGSVAYEKVGDYVVRLGEDSAASGKVLVFEAKKASGYNLRKIKDELDRAKKNREADMGIFVFCKGYEPPEVGDFYRMGGDFVVTVDEDALMGDKPVIFFETAYRIARAMIATRVREEEKKAIDEGYIRSEMENIIKALERASDILTKVGTIRNSADAIEKNVDKLQESIRRHVENIQSHLPH</sequence>
<protein>
    <submittedName>
        <fullName evidence="1">Uncharacterized protein</fullName>
    </submittedName>
</protein>
<dbReference type="EMBL" id="CP003096">
    <property type="protein sequence ID" value="AER67567.1"/>
    <property type="molecule type" value="Genomic_DNA"/>
</dbReference>
<evidence type="ECO:0000313" key="2">
    <source>
        <dbReference type="Proteomes" id="UP000005868"/>
    </source>
</evidence>
<dbReference type="STRING" id="580340.Tlie_1858"/>
<proteinExistence type="predicted"/>
<keyword evidence="2" id="KW-1185">Reference proteome</keyword>
<dbReference type="KEGG" id="tli:Tlie_1858"/>
<reference evidence="1 2" key="2">
    <citation type="journal article" date="2012" name="Stand. Genomic Sci.">
        <title>Genome sequence of the moderately thermophilic, amino-acid-degrading and sulfur-reducing bacterium Thermovirga lienii type strain (Cas60314(T)).</title>
        <authorList>
            <person name="Goker M."/>
            <person name="Saunders E."/>
            <person name="Lapidus A."/>
            <person name="Nolan M."/>
            <person name="Lucas S."/>
            <person name="Hammon N."/>
            <person name="Deshpande S."/>
            <person name="Cheng J.F."/>
            <person name="Han C."/>
            <person name="Tapia R."/>
            <person name="Goodwin L.A."/>
            <person name="Pitluck S."/>
            <person name="Liolios K."/>
            <person name="Mavromatis K."/>
            <person name="Pagani I."/>
            <person name="Ivanova N."/>
            <person name="Mikhailova N."/>
            <person name="Pati A."/>
            <person name="Chen A."/>
            <person name="Palaniappan K."/>
            <person name="Land M."/>
            <person name="Chang Y.J."/>
            <person name="Jeffries C.D."/>
            <person name="Brambilla E.M."/>
            <person name="Rohde M."/>
            <person name="Spring S."/>
            <person name="Detter J.C."/>
            <person name="Woyke T."/>
            <person name="Bristow J."/>
            <person name="Eisen J.A."/>
            <person name="Markowitz V."/>
            <person name="Hugenholtz P."/>
            <person name="Kyrpides N.C."/>
            <person name="Klenk H.P."/>
        </authorList>
    </citation>
    <scope>NUCLEOTIDE SEQUENCE [LARGE SCALE GENOMIC DNA]</scope>
    <source>
        <strain evidence="2">ATCC BAA-1197 / DSM 17291 / Cas60314</strain>
    </source>
</reference>
<evidence type="ECO:0000313" key="1">
    <source>
        <dbReference type="EMBL" id="AER67567.1"/>
    </source>
</evidence>
<dbReference type="HOGENOM" id="CLU_606822_0_0_0"/>